<protein>
    <recommendedName>
        <fullName evidence="3">Ead/Ea22-like family protein</fullName>
    </recommendedName>
</protein>
<sequence length="199" mass="22016">MKTTDKPMTGEQLDELMTVAVNMQRECESNNDRQTSLFAYAVQVAVLELRQVREMKPTDENHVAAMNSIKAIIAILGSSDTLGISEQVAELKAQRDALAAENAGLKSLIEQHADSVAVCPNCSHEEPSETDDIVALYRSMETPATDSFLAEVRAQGVDMMVEQCELDIVFIEPEDEEHYTLMIEHAKVFAAQLRQGGEE</sequence>
<evidence type="ECO:0000313" key="2">
    <source>
        <dbReference type="Proteomes" id="UP000683497"/>
    </source>
</evidence>
<proteinExistence type="predicted"/>
<evidence type="ECO:0000313" key="1">
    <source>
        <dbReference type="EMBL" id="QWW78044.1"/>
    </source>
</evidence>
<dbReference type="RefSeq" id="WP_207293510.1">
    <property type="nucleotide sequence ID" value="NZ_CP071383.1"/>
</dbReference>
<dbReference type="EMBL" id="CP076838">
    <property type="protein sequence ID" value="QWW78044.1"/>
    <property type="molecule type" value="Genomic_DNA"/>
</dbReference>
<dbReference type="Proteomes" id="UP000683497">
    <property type="component" value="Chromosome"/>
</dbReference>
<accession>A0ABX8JRN6</accession>
<organism evidence="1 2">
    <name type="scientific">Leclercia pneumoniae</name>
    <dbReference type="NCBI Taxonomy" id="2815358"/>
    <lineage>
        <taxon>Bacteria</taxon>
        <taxon>Pseudomonadati</taxon>
        <taxon>Pseudomonadota</taxon>
        <taxon>Gammaproteobacteria</taxon>
        <taxon>Enterobacterales</taxon>
        <taxon>Enterobacteriaceae</taxon>
        <taxon>Leclercia</taxon>
    </lineage>
</organism>
<gene>
    <name evidence="1" type="ORF">KQ929_12230</name>
</gene>
<keyword evidence="2" id="KW-1185">Reference proteome</keyword>
<evidence type="ECO:0008006" key="3">
    <source>
        <dbReference type="Google" id="ProtNLM"/>
    </source>
</evidence>
<reference evidence="1 2" key="1">
    <citation type="submission" date="2021-06" db="EMBL/GenBank/DDBJ databases">
        <title>Leclercia pneumoniae sp. nov.</title>
        <authorList>
            <person name="Hoenemann M."/>
            <person name="Viehweger A."/>
            <person name="Dietze N."/>
        </authorList>
    </citation>
    <scope>NUCLEOTIDE SEQUENCE [LARGE SCALE GENOMIC DNA]</scope>
    <source>
        <strain evidence="2">49125</strain>
    </source>
</reference>
<name>A0ABX8JRN6_9ENTR</name>